<evidence type="ECO:0000259" key="3">
    <source>
        <dbReference type="PROSITE" id="PS50404"/>
    </source>
</evidence>
<dbReference type="CDD" id="cd00299">
    <property type="entry name" value="GST_C_family"/>
    <property type="match status" value="1"/>
</dbReference>
<dbReference type="GO" id="GO:0005737">
    <property type="term" value="C:cytoplasm"/>
    <property type="evidence" value="ECO:0007669"/>
    <property type="project" value="TreeGrafter"/>
</dbReference>
<evidence type="ECO:0000256" key="1">
    <source>
        <dbReference type="ARBA" id="ARBA00007409"/>
    </source>
</evidence>
<reference evidence="4 5" key="1">
    <citation type="submission" date="2015-06" db="EMBL/GenBank/DDBJ databases">
        <title>Survival trade-offs in plant roots during colonization by closely related pathogenic and mutualistic fungi.</title>
        <authorList>
            <person name="Hacquard S."/>
            <person name="Kracher B."/>
            <person name="Hiruma K."/>
            <person name="Weinman A."/>
            <person name="Muench P."/>
            <person name="Garrido Oter R."/>
            <person name="Ver Loren van Themaat E."/>
            <person name="Dallerey J.-F."/>
            <person name="Damm U."/>
            <person name="Henrissat B."/>
            <person name="Lespinet O."/>
            <person name="Thon M."/>
            <person name="Kemen E."/>
            <person name="McHardy A.C."/>
            <person name="Schulze-Lefert P."/>
            <person name="O'Connell R.J."/>
        </authorList>
    </citation>
    <scope>NUCLEOTIDE SEQUENCE [LARGE SCALE GENOMIC DNA]</scope>
    <source>
        <strain evidence="4 5">MAFF 238704</strain>
    </source>
</reference>
<dbReference type="SUPFAM" id="SSF52833">
    <property type="entry name" value="Thioredoxin-like"/>
    <property type="match status" value="1"/>
</dbReference>
<evidence type="ECO:0000313" key="4">
    <source>
        <dbReference type="EMBL" id="KZL80986.1"/>
    </source>
</evidence>
<keyword evidence="5" id="KW-1185">Reference proteome</keyword>
<proteinExistence type="inferred from homology"/>
<protein>
    <submittedName>
        <fullName evidence="4">Glutathione s-transferase domain-containing protein</fullName>
    </submittedName>
</protein>
<dbReference type="InterPro" id="IPR036249">
    <property type="entry name" value="Thioredoxin-like_sf"/>
</dbReference>
<dbReference type="InterPro" id="IPR040079">
    <property type="entry name" value="Glutathione_S-Trfase"/>
</dbReference>
<dbReference type="PANTHER" id="PTHR43968:SF6">
    <property type="entry name" value="GLUTATHIONE S-TRANSFERASE OMEGA"/>
    <property type="match status" value="1"/>
</dbReference>
<dbReference type="SFLD" id="SFLDS00019">
    <property type="entry name" value="Glutathione_Transferase_(cytos"/>
    <property type="match status" value="1"/>
</dbReference>
<organism evidence="4 5">
    <name type="scientific">Colletotrichum incanum</name>
    <name type="common">Soybean anthracnose fungus</name>
    <dbReference type="NCBI Taxonomy" id="1573173"/>
    <lineage>
        <taxon>Eukaryota</taxon>
        <taxon>Fungi</taxon>
        <taxon>Dikarya</taxon>
        <taxon>Ascomycota</taxon>
        <taxon>Pezizomycotina</taxon>
        <taxon>Sordariomycetes</taxon>
        <taxon>Hypocreomycetidae</taxon>
        <taxon>Glomerellales</taxon>
        <taxon>Glomerellaceae</taxon>
        <taxon>Colletotrichum</taxon>
        <taxon>Colletotrichum spaethianum species complex</taxon>
    </lineage>
</organism>
<feature type="region of interest" description="Disordered" evidence="2">
    <location>
        <begin position="1"/>
        <end position="74"/>
    </location>
</feature>
<dbReference type="PANTHER" id="PTHR43968">
    <property type="match status" value="1"/>
</dbReference>
<sequence>MQQIPPAAPASPFEARPASRGAAVSSSPHGGLHPGAPQQQQQEFGVPPPPAPHDAVGDGTVTLTHPHPGPGPSPGIAIGMTGMEAPGPVFHPEFTRGQDIHLPSAGDEHGEQQQHAVVPGVIGPLGQLDRPAHAQHSGHDQVMSVPDQHGQFGILTPGPAIPNQSAARMEESLIGPSGFIPIDGTTAPGWRPHGSLLSSKWVIDPPNLEEWRQKLFDADGLIILTHEQFEAYFPHIDNVYSHRSTQTYKKKPFISHYWDCRLKGRPPGTKKSDDPNKKRRNRVSRKLNLCDVKIKITEYFPGATLHDVDDGTYVPLNGGQALNGAHTVLAPPGERELRVAPATPNNLPAPGQKFWTIQRVNGHISISGIPGPHQHTLAKSDEVKKNSIQRYLAKNKNELAKNDGPKKATGKAHWTVKKHEKESDLKLYSACYWFVPYLRCSDLQRFTTNADLASPFSQRVWIALEAKGLQYQYCEQDSYKVPASQELLEANPRGTVPAIRQGDWACAESGVILEYLEEMDCSIPLFPSDIKLRANCRQWIDHINSRLVPAFYRLLRNPDPAQQPQNIERLQEAIKDLVLAADEEGPFFLGGSLSLVDVHFAPFAVRLSRIMQARCGWTAPTPGLRWARWLDALEGNVHVKATTSGREVYVDTVELLQIALDPEGHLCV</sequence>
<name>A0A167B7K2_COLIC</name>
<dbReference type="InterPro" id="IPR004045">
    <property type="entry name" value="Glutathione_S-Trfase_N"/>
</dbReference>
<comment type="similarity">
    <text evidence="1">Belongs to the GST superfamily.</text>
</comment>
<dbReference type="SFLD" id="SFLDG00358">
    <property type="entry name" value="Main_(cytGST)"/>
    <property type="match status" value="1"/>
</dbReference>
<keyword evidence="4" id="KW-0808">Transferase</keyword>
<gene>
    <name evidence="4" type="ORF">CI238_09243</name>
</gene>
<dbReference type="EMBL" id="LFIW01001783">
    <property type="protein sequence ID" value="KZL80986.1"/>
    <property type="molecule type" value="Genomic_DNA"/>
</dbReference>
<dbReference type="GO" id="GO:0016740">
    <property type="term" value="F:transferase activity"/>
    <property type="evidence" value="ECO:0007669"/>
    <property type="project" value="UniProtKB-KW"/>
</dbReference>
<comment type="caution">
    <text evidence="4">The sequence shown here is derived from an EMBL/GenBank/DDBJ whole genome shotgun (WGS) entry which is preliminary data.</text>
</comment>
<dbReference type="Pfam" id="PF13417">
    <property type="entry name" value="GST_N_3"/>
    <property type="match status" value="1"/>
</dbReference>
<evidence type="ECO:0000256" key="2">
    <source>
        <dbReference type="SAM" id="MobiDB-lite"/>
    </source>
</evidence>
<dbReference type="InterPro" id="IPR036282">
    <property type="entry name" value="Glutathione-S-Trfase_C_sf"/>
</dbReference>
<accession>A0A167B7K2</accession>
<evidence type="ECO:0000313" key="5">
    <source>
        <dbReference type="Proteomes" id="UP000076584"/>
    </source>
</evidence>
<dbReference type="Gene3D" id="1.20.1050.10">
    <property type="match status" value="1"/>
</dbReference>
<dbReference type="SUPFAM" id="SSF47616">
    <property type="entry name" value="GST C-terminal domain-like"/>
    <property type="match status" value="1"/>
</dbReference>
<dbReference type="AlphaFoldDB" id="A0A167B7K2"/>
<dbReference type="Proteomes" id="UP000076584">
    <property type="component" value="Unassembled WGS sequence"/>
</dbReference>
<dbReference type="Gene3D" id="3.40.30.10">
    <property type="entry name" value="Glutaredoxin"/>
    <property type="match status" value="1"/>
</dbReference>
<dbReference type="InterPro" id="IPR050983">
    <property type="entry name" value="GST_Omega/HSP26"/>
</dbReference>
<feature type="domain" description="GST N-terminal" evidence="3">
    <location>
        <begin position="444"/>
        <end position="524"/>
    </location>
</feature>
<dbReference type="STRING" id="1573173.A0A167B7K2"/>
<dbReference type="PROSITE" id="PS50404">
    <property type="entry name" value="GST_NTER"/>
    <property type="match status" value="1"/>
</dbReference>